<dbReference type="InterPro" id="IPR045730">
    <property type="entry name" value="DUF6084"/>
</dbReference>
<evidence type="ECO:0000313" key="2">
    <source>
        <dbReference type="Proteomes" id="UP000030848"/>
    </source>
</evidence>
<reference evidence="1 2" key="1">
    <citation type="submission" date="2014-10" db="EMBL/GenBank/DDBJ databases">
        <title>Genome sequence of Micropolyspora internatus JCM3315.</title>
        <authorList>
            <person name="Shin S.-K."/>
            <person name="Yi H."/>
        </authorList>
    </citation>
    <scope>NUCLEOTIDE SEQUENCE [LARGE SCALE GENOMIC DNA]</scope>
    <source>
        <strain evidence="1 2">JCM 3315</strain>
    </source>
</reference>
<accession>A0A837DIE0</accession>
<evidence type="ECO:0000313" key="1">
    <source>
        <dbReference type="EMBL" id="KHF45636.1"/>
    </source>
</evidence>
<gene>
    <name evidence="1" type="ORF">MINT15_08530</name>
</gene>
<dbReference type="Proteomes" id="UP000030848">
    <property type="component" value="Unassembled WGS sequence"/>
</dbReference>
<sequence>MTAELKGTPTTPTLSWAIVGVDTAPVDAVPTLRFHVEITCSGSVVVQSLTLAVSVRIAAALRDYTAEERERLRGVFGTAEQWAHSIGDLVWARPTVHVPRFTGRTVVEVPVPCGYDVELASVSYLRALTDGDIPLRFLFSGTLFHDRDGRLAAARVPWDGEARYRLPASCWHQLRERYFGRHRWLRVDVDTYERLLDYRARHAYTSPQEAIESLLKSSGSV</sequence>
<comment type="caution">
    <text evidence="1">The sequence shown here is derived from an EMBL/GenBank/DDBJ whole genome shotgun (WGS) entry which is preliminary data.</text>
</comment>
<protein>
    <submittedName>
        <fullName evidence="1">Uncharacterized protein</fullName>
    </submittedName>
</protein>
<dbReference type="RefSeq" id="WP_012796305.1">
    <property type="nucleotide sequence ID" value="NZ_CALJZO010000046.1"/>
</dbReference>
<dbReference type="EMBL" id="JRZE01000002">
    <property type="protein sequence ID" value="KHF45636.1"/>
    <property type="molecule type" value="Genomic_DNA"/>
</dbReference>
<dbReference type="Pfam" id="PF19562">
    <property type="entry name" value="DUF6084"/>
    <property type="match status" value="1"/>
</dbReference>
<organism evidence="1 2">
    <name type="scientific">Saccharomonospora viridis</name>
    <dbReference type="NCBI Taxonomy" id="1852"/>
    <lineage>
        <taxon>Bacteria</taxon>
        <taxon>Bacillati</taxon>
        <taxon>Actinomycetota</taxon>
        <taxon>Actinomycetes</taxon>
        <taxon>Pseudonocardiales</taxon>
        <taxon>Pseudonocardiaceae</taxon>
        <taxon>Saccharomonospora</taxon>
    </lineage>
</organism>
<dbReference type="OMA" id="CTYDFEV"/>
<dbReference type="AlphaFoldDB" id="A0A837DIE0"/>
<proteinExistence type="predicted"/>
<name>A0A837DIE0_9PSEU</name>